<proteinExistence type="predicted"/>
<name>A0A0M4MZN2_9ACTN</name>
<evidence type="ECO:0000313" key="2">
    <source>
        <dbReference type="EMBL" id="ALE18923.1"/>
    </source>
</evidence>
<dbReference type="KEGG" id="cbq:AL705_03850"/>
<evidence type="ECO:0000313" key="3">
    <source>
        <dbReference type="Proteomes" id="UP000068137"/>
    </source>
</evidence>
<gene>
    <name evidence="2" type="ORF">AL705_03850</name>
</gene>
<feature type="region of interest" description="Disordered" evidence="1">
    <location>
        <begin position="1"/>
        <end position="118"/>
    </location>
</feature>
<reference evidence="2 3" key="1">
    <citation type="journal article" date="2015" name="Genome Announc.">
        <title>Complete Genome Sequences for Two Strains of a Novel Fastidious, Partially Acid-Fast, Gram-Positive Corynebacterineae Bacterium, Derived from Human Clinical Samples.</title>
        <authorList>
            <person name="Nicholson A.C."/>
            <person name="Bell M."/>
            <person name="Humrighouse B.W."/>
            <person name="McQuiston J.R."/>
        </authorList>
    </citation>
    <scope>NUCLEOTIDE SEQUENCE [LARGE SCALE GENOMIC DNA]</scope>
    <source>
        <strain evidence="2 3">X1698</strain>
    </source>
</reference>
<dbReference type="Proteomes" id="UP000068137">
    <property type="component" value="Chromosome"/>
</dbReference>
<protein>
    <submittedName>
        <fullName evidence="2">Uncharacterized protein</fullName>
    </submittedName>
</protein>
<feature type="compositionally biased region" description="Low complexity" evidence="1">
    <location>
        <begin position="9"/>
        <end position="79"/>
    </location>
</feature>
<organism evidence="2 3">
    <name type="scientific">Lawsonella clevelandensis</name>
    <dbReference type="NCBI Taxonomy" id="1528099"/>
    <lineage>
        <taxon>Bacteria</taxon>
        <taxon>Bacillati</taxon>
        <taxon>Actinomycetota</taxon>
        <taxon>Actinomycetes</taxon>
        <taxon>Mycobacteriales</taxon>
        <taxon>Lawsonellaceae</taxon>
        <taxon>Lawsonella</taxon>
    </lineage>
</organism>
<dbReference type="EMBL" id="CP012390">
    <property type="protein sequence ID" value="ALE18923.1"/>
    <property type="molecule type" value="Genomic_DNA"/>
</dbReference>
<dbReference type="AlphaFoldDB" id="A0A0M4MZN2"/>
<sequence length="118" mass="11812">MPKGGALRAIPGAGQTPGTAGTNPNTPTSSSTKAPAGSGSPAKSGTNPNTPTTSTGRPGTSGIPGTPGTGTSHNTTSKTTPRRPRRSAHNTERILPQPGNLPHGPIRHPNDPLYNTGH</sequence>
<evidence type="ECO:0000256" key="1">
    <source>
        <dbReference type="SAM" id="MobiDB-lite"/>
    </source>
</evidence>
<accession>A0A0M4MZN2</accession>